<dbReference type="Pfam" id="PF12697">
    <property type="entry name" value="Abhydrolase_6"/>
    <property type="match status" value="1"/>
</dbReference>
<evidence type="ECO:0000313" key="3">
    <source>
        <dbReference type="Proteomes" id="UP001161580"/>
    </source>
</evidence>
<proteinExistence type="predicted"/>
<accession>A0AAE3QF40</accession>
<dbReference type="EMBL" id="JALDYZ010000011">
    <property type="protein sequence ID" value="MDI7923965.1"/>
    <property type="molecule type" value="Genomic_DNA"/>
</dbReference>
<dbReference type="PANTHER" id="PTHR43798">
    <property type="entry name" value="MONOACYLGLYCEROL LIPASE"/>
    <property type="match status" value="1"/>
</dbReference>
<dbReference type="Gene3D" id="3.40.50.1820">
    <property type="entry name" value="alpha/beta hydrolase"/>
    <property type="match status" value="1"/>
</dbReference>
<feature type="domain" description="AB hydrolase-1" evidence="1">
    <location>
        <begin position="36"/>
        <end position="253"/>
    </location>
</feature>
<dbReference type="InterPro" id="IPR000073">
    <property type="entry name" value="AB_hydrolase_1"/>
</dbReference>
<protein>
    <submittedName>
        <fullName evidence="2">3-oxoadipate enol-lactonase</fullName>
        <ecNumber evidence="2">3.1.1.24</ecNumber>
    </submittedName>
</protein>
<dbReference type="Proteomes" id="UP001161580">
    <property type="component" value="Unassembled WGS sequence"/>
</dbReference>
<dbReference type="RefSeq" id="WP_311787212.1">
    <property type="nucleotide sequence ID" value="NZ_JALDYY010000008.1"/>
</dbReference>
<dbReference type="GO" id="GO:0042952">
    <property type="term" value="P:beta-ketoadipate pathway"/>
    <property type="evidence" value="ECO:0007669"/>
    <property type="project" value="InterPro"/>
</dbReference>
<sequence>MAFAKINGITVHYELIGNPDSKKLVVFSNSLGTDFRIWLPLFDELGDDVSVLLYDSRGHGLTETGDPAFTMENLVDDLIGLVEHLGIKKAVFCGLSVGGLIVQGLWGKRPDLVKKIILCDTAAKVGNAESWNGRIKTVNEKGIGAIAEAVMKLWFTPDFHAQRTADLAGYSTMLVRQSVEGYNATCAAIRDADYTEAARSVAVPTLVLVGDQDGSTPPDLVRATADLISGAEFAIIEDCGHIPCVEQPEQLAALIDSFIRKA</sequence>
<dbReference type="EC" id="3.1.1.24" evidence="2"/>
<reference evidence="2" key="1">
    <citation type="submission" date="2022-03" db="EMBL/GenBank/DDBJ databases">
        <title>Fererhizobium litorale gen. nov., sp. nov., isolated from sandy sediments of the Sea of Japan seashore.</title>
        <authorList>
            <person name="Romanenko L."/>
            <person name="Kurilenko V."/>
            <person name="Otstavnykh N."/>
            <person name="Svetashev V."/>
            <person name="Tekutyeva L."/>
            <person name="Isaeva M."/>
            <person name="Mikhailov V."/>
        </authorList>
    </citation>
    <scope>NUCLEOTIDE SEQUENCE</scope>
    <source>
        <strain evidence="2">KMM 9576</strain>
    </source>
</reference>
<dbReference type="InterPro" id="IPR029058">
    <property type="entry name" value="AB_hydrolase_fold"/>
</dbReference>
<organism evidence="2 3">
    <name type="scientific">Ferirhizobium litorale</name>
    <dbReference type="NCBI Taxonomy" id="2927786"/>
    <lineage>
        <taxon>Bacteria</taxon>
        <taxon>Pseudomonadati</taxon>
        <taxon>Pseudomonadota</taxon>
        <taxon>Alphaproteobacteria</taxon>
        <taxon>Hyphomicrobiales</taxon>
        <taxon>Rhizobiaceae</taxon>
        <taxon>Ferirhizobium</taxon>
    </lineage>
</organism>
<comment type="caution">
    <text evidence="2">The sequence shown here is derived from an EMBL/GenBank/DDBJ whole genome shotgun (WGS) entry which is preliminary data.</text>
</comment>
<keyword evidence="2" id="KW-0378">Hydrolase</keyword>
<dbReference type="InterPro" id="IPR050266">
    <property type="entry name" value="AB_hydrolase_sf"/>
</dbReference>
<dbReference type="PRINTS" id="PR00111">
    <property type="entry name" value="ABHYDROLASE"/>
</dbReference>
<dbReference type="SUPFAM" id="SSF53474">
    <property type="entry name" value="alpha/beta-Hydrolases"/>
    <property type="match status" value="1"/>
</dbReference>
<dbReference type="InterPro" id="IPR026968">
    <property type="entry name" value="PcaD/CatD"/>
</dbReference>
<dbReference type="GO" id="GO:0047570">
    <property type="term" value="F:3-oxoadipate enol-lactonase activity"/>
    <property type="evidence" value="ECO:0007669"/>
    <property type="project" value="UniProtKB-EC"/>
</dbReference>
<name>A0AAE3QF40_9HYPH</name>
<keyword evidence="3" id="KW-1185">Reference proteome</keyword>
<dbReference type="AlphaFoldDB" id="A0AAE3QF40"/>
<gene>
    <name evidence="2" type="primary">pcaD</name>
    <name evidence="2" type="ORF">MRS75_18010</name>
</gene>
<evidence type="ECO:0000313" key="2">
    <source>
        <dbReference type="EMBL" id="MDI7923965.1"/>
    </source>
</evidence>
<evidence type="ECO:0000259" key="1">
    <source>
        <dbReference type="Pfam" id="PF12697"/>
    </source>
</evidence>
<dbReference type="NCBIfam" id="TIGR02427">
    <property type="entry name" value="protocat_pcaD"/>
    <property type="match status" value="1"/>
</dbReference>